<protein>
    <submittedName>
        <fullName evidence="2">ABC-type nitrate/sulfonate/bicarbonate transport system substrate-binding protein</fullName>
    </submittedName>
</protein>
<accession>A0AAJ2BGX5</accession>
<sequence length="95" mass="9705">MTSIRRTLLALPLLLAASAALAAETLTLRIADQKGNMRAQLEAADGLRDLPGYRIQWAEFPAAAPLAEALNAGAVDAGIIGDGPLLFALAAGAPV</sequence>
<proteinExistence type="predicted"/>
<feature type="signal peptide" evidence="1">
    <location>
        <begin position="1"/>
        <end position="22"/>
    </location>
</feature>
<dbReference type="Proteomes" id="UP001268036">
    <property type="component" value="Unassembled WGS sequence"/>
</dbReference>
<evidence type="ECO:0000313" key="2">
    <source>
        <dbReference type="EMBL" id="MDR6232400.1"/>
    </source>
</evidence>
<feature type="chain" id="PRO_5042614972" evidence="1">
    <location>
        <begin position="23"/>
        <end position="95"/>
    </location>
</feature>
<dbReference type="AlphaFoldDB" id="A0AAJ2BGX5"/>
<dbReference type="EMBL" id="JAVJAF010000001">
    <property type="protein sequence ID" value="MDR6232400.1"/>
    <property type="molecule type" value="Genomic_DNA"/>
</dbReference>
<dbReference type="Gene3D" id="3.40.190.10">
    <property type="entry name" value="Periplasmic binding protein-like II"/>
    <property type="match status" value="1"/>
</dbReference>
<comment type="caution">
    <text evidence="2">The sequence shown here is derived from an EMBL/GenBank/DDBJ whole genome shotgun (WGS) entry which is preliminary data.</text>
</comment>
<dbReference type="SUPFAM" id="SSF53850">
    <property type="entry name" value="Periplasmic binding protein-like II"/>
    <property type="match status" value="1"/>
</dbReference>
<evidence type="ECO:0000256" key="1">
    <source>
        <dbReference type="SAM" id="SignalP"/>
    </source>
</evidence>
<dbReference type="PANTHER" id="PTHR30024:SF48">
    <property type="entry name" value="ABC TRANSPORTER SUBSTRATE-BINDING PROTEIN"/>
    <property type="match status" value="1"/>
</dbReference>
<gene>
    <name evidence="2" type="ORF">QE440_000141</name>
</gene>
<organism evidence="2 3">
    <name type="scientific">Pseudomonas oryzihabitans</name>
    <dbReference type="NCBI Taxonomy" id="47885"/>
    <lineage>
        <taxon>Bacteria</taxon>
        <taxon>Pseudomonadati</taxon>
        <taxon>Pseudomonadota</taxon>
        <taxon>Gammaproteobacteria</taxon>
        <taxon>Pseudomonadales</taxon>
        <taxon>Pseudomonadaceae</taxon>
        <taxon>Pseudomonas</taxon>
    </lineage>
</organism>
<reference evidence="2" key="1">
    <citation type="submission" date="2023-08" db="EMBL/GenBank/DDBJ databases">
        <title>Functional and genomic diversity of the sorghum phyllosphere microbiome.</title>
        <authorList>
            <person name="Shade A."/>
        </authorList>
    </citation>
    <scope>NUCLEOTIDE SEQUENCE</scope>
    <source>
        <strain evidence="2">SORGH_AS_0201</strain>
    </source>
</reference>
<name>A0AAJ2BGX5_9PSED</name>
<evidence type="ECO:0000313" key="3">
    <source>
        <dbReference type="Proteomes" id="UP001268036"/>
    </source>
</evidence>
<dbReference type="PANTHER" id="PTHR30024">
    <property type="entry name" value="ALIPHATIC SULFONATES-BINDING PROTEIN-RELATED"/>
    <property type="match status" value="1"/>
</dbReference>
<keyword evidence="1" id="KW-0732">Signal</keyword>